<evidence type="ECO:0000256" key="8">
    <source>
        <dbReference type="SAM" id="MobiDB-lite"/>
    </source>
</evidence>
<dbReference type="GO" id="GO:0005886">
    <property type="term" value="C:plasma membrane"/>
    <property type="evidence" value="ECO:0007669"/>
    <property type="project" value="UniProtKB-SubCell"/>
</dbReference>
<dbReference type="InterPro" id="IPR050250">
    <property type="entry name" value="Macrolide_Exporter_MacB"/>
</dbReference>
<dbReference type="STRING" id="1246637.MTBBW1_2130047"/>
<evidence type="ECO:0000256" key="2">
    <source>
        <dbReference type="ARBA" id="ARBA00022475"/>
    </source>
</evidence>
<feature type="domain" description="MacB-like periplasmic core" evidence="11">
    <location>
        <begin position="1187"/>
        <end position="1318"/>
    </location>
</feature>
<dbReference type="Proteomes" id="UP000191931">
    <property type="component" value="Unassembled WGS sequence"/>
</dbReference>
<dbReference type="SUPFAM" id="SSF52025">
    <property type="entry name" value="PA domain"/>
    <property type="match status" value="1"/>
</dbReference>
<evidence type="ECO:0000256" key="1">
    <source>
        <dbReference type="ARBA" id="ARBA00004651"/>
    </source>
</evidence>
<comment type="subcellular location">
    <subcellularLocation>
        <location evidence="1">Cell membrane</location>
        <topology evidence="1">Multi-pass membrane protein</topology>
    </subcellularLocation>
</comment>
<feature type="compositionally biased region" description="Basic and acidic residues" evidence="8">
    <location>
        <begin position="1766"/>
        <end position="1783"/>
    </location>
</feature>
<dbReference type="PANTHER" id="PTHR30572">
    <property type="entry name" value="MEMBRANE COMPONENT OF TRANSPORTER-RELATED"/>
    <property type="match status" value="1"/>
</dbReference>
<feature type="transmembrane region" description="Helical" evidence="9">
    <location>
        <begin position="1011"/>
        <end position="1029"/>
    </location>
</feature>
<keyword evidence="2" id="KW-1003">Cell membrane</keyword>
<keyword evidence="4 9" id="KW-1133">Transmembrane helix</keyword>
<evidence type="ECO:0000256" key="6">
    <source>
        <dbReference type="ARBA" id="ARBA00038076"/>
    </source>
</evidence>
<evidence type="ECO:0008006" key="14">
    <source>
        <dbReference type="Google" id="ProtNLM"/>
    </source>
</evidence>
<feature type="region of interest" description="Disordered" evidence="8">
    <location>
        <begin position="1709"/>
        <end position="1783"/>
    </location>
</feature>
<feature type="transmembrane region" description="Helical" evidence="9">
    <location>
        <begin position="1522"/>
        <end position="1544"/>
    </location>
</feature>
<dbReference type="OrthoDB" id="9773692at2"/>
<gene>
    <name evidence="12" type="ORF">MTBBW1_2130047</name>
</gene>
<protein>
    <recommendedName>
        <fullName evidence="14">ABC3 transporter permease protein domain-containing protein</fullName>
    </recommendedName>
</protein>
<dbReference type="GO" id="GO:0022857">
    <property type="term" value="F:transmembrane transporter activity"/>
    <property type="evidence" value="ECO:0007669"/>
    <property type="project" value="TreeGrafter"/>
</dbReference>
<feature type="transmembrane region" description="Helical" evidence="9">
    <location>
        <begin position="1106"/>
        <end position="1125"/>
    </location>
</feature>
<feature type="region of interest" description="Disordered" evidence="8">
    <location>
        <begin position="1359"/>
        <end position="1390"/>
    </location>
</feature>
<reference evidence="12 13" key="1">
    <citation type="submission" date="2017-03" db="EMBL/GenBank/DDBJ databases">
        <authorList>
            <person name="Afonso C.L."/>
            <person name="Miller P.J."/>
            <person name="Scott M.A."/>
            <person name="Spackman E."/>
            <person name="Goraichik I."/>
            <person name="Dimitrov K.M."/>
            <person name="Suarez D.L."/>
            <person name="Swayne D.E."/>
        </authorList>
    </citation>
    <scope>NUCLEOTIDE SEQUENCE [LARGE SCALE GENOMIC DNA]</scope>
    <source>
        <strain evidence="12">PRJEB14757</strain>
    </source>
</reference>
<evidence type="ECO:0000259" key="10">
    <source>
        <dbReference type="Pfam" id="PF02687"/>
    </source>
</evidence>
<dbReference type="Pfam" id="PF12704">
    <property type="entry name" value="MacB_PCD"/>
    <property type="match status" value="1"/>
</dbReference>
<feature type="transmembrane region" description="Helical" evidence="9">
    <location>
        <begin position="1035"/>
        <end position="1062"/>
    </location>
</feature>
<comment type="similarity">
    <text evidence="6">Belongs to the ABC-4 integral membrane protein family.</text>
</comment>
<name>A0A1W1HCM8_9BACT</name>
<evidence type="ECO:0000259" key="11">
    <source>
        <dbReference type="Pfam" id="PF12704"/>
    </source>
</evidence>
<evidence type="ECO:0000256" key="9">
    <source>
        <dbReference type="SAM" id="Phobius"/>
    </source>
</evidence>
<dbReference type="Gene3D" id="3.40.630.10">
    <property type="entry name" value="Zn peptidases"/>
    <property type="match status" value="1"/>
</dbReference>
<dbReference type="EMBL" id="FWEV01000128">
    <property type="protein sequence ID" value="SLM30152.1"/>
    <property type="molecule type" value="Genomic_DNA"/>
</dbReference>
<feature type="compositionally biased region" description="Basic and acidic residues" evidence="8">
    <location>
        <begin position="1373"/>
        <end position="1382"/>
    </location>
</feature>
<dbReference type="InterPro" id="IPR025857">
    <property type="entry name" value="MacB_PCD"/>
</dbReference>
<evidence type="ECO:0000256" key="7">
    <source>
        <dbReference type="SAM" id="Coils"/>
    </source>
</evidence>
<organism evidence="12 13">
    <name type="scientific">Desulfamplus magnetovallimortis</name>
    <dbReference type="NCBI Taxonomy" id="1246637"/>
    <lineage>
        <taxon>Bacteria</taxon>
        <taxon>Pseudomonadati</taxon>
        <taxon>Thermodesulfobacteriota</taxon>
        <taxon>Desulfobacteria</taxon>
        <taxon>Desulfobacterales</taxon>
        <taxon>Desulfobacteraceae</taxon>
        <taxon>Desulfamplus</taxon>
    </lineage>
</organism>
<feature type="compositionally biased region" description="Polar residues" evidence="8">
    <location>
        <begin position="1723"/>
        <end position="1733"/>
    </location>
</feature>
<evidence type="ECO:0000313" key="12">
    <source>
        <dbReference type="EMBL" id="SLM30152.1"/>
    </source>
</evidence>
<keyword evidence="5 9" id="KW-0472">Membrane</keyword>
<dbReference type="InterPro" id="IPR046450">
    <property type="entry name" value="PA_dom_sf"/>
</dbReference>
<feature type="compositionally biased region" description="Low complexity" evidence="8">
    <location>
        <begin position="1734"/>
        <end position="1764"/>
    </location>
</feature>
<evidence type="ECO:0000313" key="13">
    <source>
        <dbReference type="Proteomes" id="UP000191931"/>
    </source>
</evidence>
<dbReference type="PANTHER" id="PTHR30572:SF4">
    <property type="entry name" value="ABC TRANSPORTER PERMEASE YTRF"/>
    <property type="match status" value="1"/>
</dbReference>
<dbReference type="Gene3D" id="3.50.30.30">
    <property type="match status" value="1"/>
</dbReference>
<feature type="transmembrane region" description="Helical" evidence="9">
    <location>
        <begin position="1479"/>
        <end position="1502"/>
    </location>
</feature>
<feature type="region of interest" description="Disordered" evidence="8">
    <location>
        <begin position="409"/>
        <end position="458"/>
    </location>
</feature>
<evidence type="ECO:0000256" key="3">
    <source>
        <dbReference type="ARBA" id="ARBA00022692"/>
    </source>
</evidence>
<keyword evidence="13" id="KW-1185">Reference proteome</keyword>
<feature type="transmembrane region" description="Helical" evidence="9">
    <location>
        <begin position="979"/>
        <end position="1002"/>
    </location>
</feature>
<evidence type="ECO:0000256" key="4">
    <source>
        <dbReference type="ARBA" id="ARBA00022989"/>
    </source>
</evidence>
<dbReference type="InterPro" id="IPR003838">
    <property type="entry name" value="ABC3_permease_C"/>
</dbReference>
<keyword evidence="3 9" id="KW-0812">Transmembrane</keyword>
<accession>A0A1W1HCM8</accession>
<feature type="transmembrane region" description="Helical" evidence="9">
    <location>
        <begin position="1440"/>
        <end position="1459"/>
    </location>
</feature>
<sequence>METPLTRKIYCVQNELLIFIIIFLSLFAFTSTSNADEKNSFHKMLAGIYEVQTYPFQIPALETDNSTITITPHRKTQRHHHTLAPNTWVPNNGTPATPYETCNIPPLTFPIEPFHYNAISPQSTPPEGIEGHLVFAGNGELKMFNHQNIKKAIVLMDINSGKNWLNAANLGASALIFYDPGDSIGWTFKDKREVTPLNFPMFRMEKNRLEKLLGIASIESVEIETLADLHVTIKSKAAWKQKTAENHYAIIKGNNAQLSGEMIIVEAFVPPDSGSDQSCSINTLYDLAEVLQKNPPSRSVMLIATEGHKLALAGWREMVWSLGTKKKVIKNIKSELEEQISDVEDKIHCLNSYLLNNHLSKKNDDDATFQSIREKTIFNQAISGRIATEVDDLSRELITLRIKKNSKPSLPISTINPDNENNGEYFHAKSTPAPEDNKNRKNNLHSKPSWPNEISATPDHENRMFFHGTNIKEKIKSVAEKRLMLRKLEWTPDYTNLSFEEKTALSRIIKLSLADLKERQKDLKQQKNLIKHALSFRSQMDEYEIKAAISLHLSSHGTGFGGFDKGWLYPLKSGINRSQDYRYLNSIFKNSAMLLAKSTGLPHLYQETLRPNRLTPWQSYFPDRPALGGEVTALAGMPGFTFATLNDARSNWGTPSDTPENTNNRYAARQSSEICHIIAELCNIPVIPEMKNPRNGFATITGRCKRLLHGELFAVHPATDALIFASQGQGNYYAISDTTGSFTIKGVADKKHVLDKVIIEGYRFNESDGRVELAIDKKQTGKSAYRLKMNRKEMSTDIIMFNAEQTTIFNLMEPGNFNYMTKIDIFDGRRDALPLKYWYSRIDTRSSTICSIFTEPGTPIKLTLSDSVLKKKLILTNASPEKPQGTGYITEKWPAINNTSFHVATDMWNLITPRVDTLESHGIFNASIRKLQNKGTLHLKTAESALEQMKYDKFQAAATASWALASKVYEDVEKTQKDVLFGVLFYIALFVPFAFCMERLLFGFANIYKRIISFITILIIQITIIYNVHPAFQLAYSPIVIILAFFIIGLSTVVSMILFLRFEREMVLIQRKTSHMRQEEISSLKAFTAAFHLGVSNLKRRRTRTALTCTTLVILTFTIMGFTSVKSIRLHTNTRLDSASGYNGFLMKQLNWKDFPHESLGVIKNTFSEKAVIVPRVWLENHKRSSAPLISVIKELNTSWNHTNKTAQASAIVGFDSDESLVTAIDRILVKGRWFDADDKNVVIIPLPMADSLSAATGDTLLIRGTPYSVKGIFDPKIFNSITDLDGEIMTPAIFPDETTQDLTEVEMEALESGEDISSFESRYTHIPTEKTVIIPAKTLLAYGGKLKGFAGTPITGTPITGGNVKQTSSDLQFKDQSEKKSLPSKAVDSPKTIDSSKAVELLAREVTDRFKMVLFTGTEDGSFVYNANDSINYSGVPNILVPVLISIMIVLNTMISSVHERKREIGIYTSVGLAPNHVAFLFIAEAMAFAVISVVLGYLAAQASAHFFANTPMWEGITVNYSSIAGAGAMILVIAVVMISVIYPSKMAARIAIPDVNKTWKLPEPKGNCLEITLPFLLKMHEHKSISVFLYNWFREHQDYSHGIFSTGEVKYDCSENYPNQHSWLHSTEAHKYKKIVSRIWLAPFDLGMMQKITITFTQSMTDSTYLQIKTEIERESGEADIWLRLNKRFLFELRKQLLIWRSLDEQSNRNIPTPLPDPISHKTNNSQGSHKTSSSQVSHRTSSSQASHKTSSSQASHKTSSSQDEQRDQDITKPTTKMEDM</sequence>
<dbReference type="Pfam" id="PF02687">
    <property type="entry name" value="FtsX"/>
    <property type="match status" value="1"/>
</dbReference>
<feature type="domain" description="ABC3 transporter permease C-terminal" evidence="10">
    <location>
        <begin position="1444"/>
        <end position="1552"/>
    </location>
</feature>
<proteinExistence type="inferred from homology"/>
<feature type="compositionally biased region" description="Polar residues" evidence="8">
    <location>
        <begin position="409"/>
        <end position="422"/>
    </location>
</feature>
<evidence type="ECO:0000256" key="5">
    <source>
        <dbReference type="ARBA" id="ARBA00023136"/>
    </source>
</evidence>
<keyword evidence="7" id="KW-0175">Coiled coil</keyword>
<feature type="coiled-coil region" evidence="7">
    <location>
        <begin position="326"/>
        <end position="353"/>
    </location>
</feature>